<evidence type="ECO:0000256" key="13">
    <source>
        <dbReference type="PIRSR" id="PIRSR602403-1"/>
    </source>
</evidence>
<evidence type="ECO:0000256" key="9">
    <source>
        <dbReference type="ARBA" id="ARBA00023002"/>
    </source>
</evidence>
<dbReference type="InterPro" id="IPR002403">
    <property type="entry name" value="Cyt_P450_E_grp-IV"/>
</dbReference>
<evidence type="ECO:0000256" key="6">
    <source>
        <dbReference type="ARBA" id="ARBA00022692"/>
    </source>
</evidence>
<dbReference type="Proteomes" id="UP000283269">
    <property type="component" value="Unassembled WGS sequence"/>
</dbReference>
<accession>A0A409XDI6</accession>
<comment type="subcellular location">
    <subcellularLocation>
        <location evidence="2">Membrane</location>
    </subcellularLocation>
</comment>
<evidence type="ECO:0000256" key="12">
    <source>
        <dbReference type="ARBA" id="ARBA00023136"/>
    </source>
</evidence>
<evidence type="ECO:0000256" key="3">
    <source>
        <dbReference type="ARBA" id="ARBA00004721"/>
    </source>
</evidence>
<dbReference type="EMBL" id="NHYD01002005">
    <property type="protein sequence ID" value="PPQ88842.1"/>
    <property type="molecule type" value="Genomic_DNA"/>
</dbReference>
<dbReference type="Pfam" id="PF00067">
    <property type="entry name" value="p450"/>
    <property type="match status" value="1"/>
</dbReference>
<evidence type="ECO:0000256" key="1">
    <source>
        <dbReference type="ARBA" id="ARBA00001971"/>
    </source>
</evidence>
<dbReference type="InterPro" id="IPR036396">
    <property type="entry name" value="Cyt_P450_sf"/>
</dbReference>
<evidence type="ECO:0000256" key="11">
    <source>
        <dbReference type="ARBA" id="ARBA00023033"/>
    </source>
</evidence>
<feature type="binding site" description="axial binding residue" evidence="13">
    <location>
        <position position="419"/>
    </location>
    <ligand>
        <name>heme</name>
        <dbReference type="ChEBI" id="CHEBI:30413"/>
    </ligand>
    <ligandPart>
        <name>Fe</name>
        <dbReference type="ChEBI" id="CHEBI:18248"/>
    </ligandPart>
</feature>
<evidence type="ECO:0008006" key="17">
    <source>
        <dbReference type="Google" id="ProtNLM"/>
    </source>
</evidence>
<keyword evidence="7 13" id="KW-0479">Metal-binding</keyword>
<evidence type="ECO:0000313" key="16">
    <source>
        <dbReference type="Proteomes" id="UP000283269"/>
    </source>
</evidence>
<sequence length="501" mass="55652">MAPTTGRDWVINSGKAYGGAVKLATIFGGRSLLINDPKALHHVLVKDQDNFEEWEAWTATNALLYGPGLLSTAGHQHKKQRKMLAPAFSIKNLKGMTPMFVSIARELETQFSSMVKNGPREIDVTAWLSSVALEAIGRGGMGVSFGKITEPSPFTIATKQLAAILTALLPMSALTPFFKYFGPGQFRRYLIKLLPFSLLKRLEVIVKVLEDKGNEILAKQKKDLDNEVEESQVKDIINILLRANRTSVESERMSDEELTGQILTLVFAAMDTTSAAISRVLHQLAIHPDVQEKLRAEVTEAYHHQDEDIDFNNIAALPYLNAVIKETLRVTLKDTVLPLLHPITGEDGTIMNEVLVEKGTDIFINVVGANHHPKTWGEDASEWKPERWLSELPESVTTIREYSGVFAHQMTFLAGNRSCIGLNFAQLEMSKFFLVICAIGILIPAPGVVLALFLQSFEFSLPKDKEIAWNLGLLMIPVLKGSNSLESQLPLIIQKRESWKA</sequence>
<evidence type="ECO:0000256" key="14">
    <source>
        <dbReference type="SAM" id="Phobius"/>
    </source>
</evidence>
<evidence type="ECO:0000256" key="4">
    <source>
        <dbReference type="ARBA" id="ARBA00010617"/>
    </source>
</evidence>
<dbReference type="SUPFAM" id="SSF48264">
    <property type="entry name" value="Cytochrome P450"/>
    <property type="match status" value="1"/>
</dbReference>
<dbReference type="AlphaFoldDB" id="A0A409XDI6"/>
<dbReference type="OrthoDB" id="1470350at2759"/>
<comment type="caution">
    <text evidence="15">The sequence shown here is derived from an EMBL/GenBank/DDBJ whole genome shotgun (WGS) entry which is preliminary data.</text>
</comment>
<evidence type="ECO:0000256" key="8">
    <source>
        <dbReference type="ARBA" id="ARBA00022989"/>
    </source>
</evidence>
<dbReference type="STRING" id="93625.A0A409XDI6"/>
<dbReference type="PRINTS" id="PR00465">
    <property type="entry name" value="EP450IV"/>
</dbReference>
<comment type="pathway">
    <text evidence="3">Secondary metabolite biosynthesis; terpenoid biosynthesis.</text>
</comment>
<keyword evidence="12 14" id="KW-0472">Membrane</keyword>
<comment type="similarity">
    <text evidence="4">Belongs to the cytochrome P450 family.</text>
</comment>
<evidence type="ECO:0000313" key="15">
    <source>
        <dbReference type="EMBL" id="PPQ88842.1"/>
    </source>
</evidence>
<name>A0A409XDI6_PSICY</name>
<evidence type="ECO:0000256" key="10">
    <source>
        <dbReference type="ARBA" id="ARBA00023004"/>
    </source>
</evidence>
<dbReference type="GO" id="GO:0016705">
    <property type="term" value="F:oxidoreductase activity, acting on paired donors, with incorporation or reduction of molecular oxygen"/>
    <property type="evidence" value="ECO:0007669"/>
    <property type="project" value="InterPro"/>
</dbReference>
<keyword evidence="8 14" id="KW-1133">Transmembrane helix</keyword>
<feature type="transmembrane region" description="Helical" evidence="14">
    <location>
        <begin position="432"/>
        <end position="455"/>
    </location>
</feature>
<dbReference type="GO" id="GO:0004497">
    <property type="term" value="F:monooxygenase activity"/>
    <property type="evidence" value="ECO:0007669"/>
    <property type="project" value="UniProtKB-KW"/>
</dbReference>
<dbReference type="InParanoid" id="A0A409XDI6"/>
<dbReference type="GO" id="GO:0016020">
    <property type="term" value="C:membrane"/>
    <property type="evidence" value="ECO:0007669"/>
    <property type="project" value="UniProtKB-SubCell"/>
</dbReference>
<dbReference type="Gene3D" id="1.10.630.10">
    <property type="entry name" value="Cytochrome P450"/>
    <property type="match status" value="1"/>
</dbReference>
<protein>
    <recommendedName>
        <fullName evidence="17">Cytochrome P450</fullName>
    </recommendedName>
</protein>
<organism evidence="15 16">
    <name type="scientific">Psilocybe cyanescens</name>
    <dbReference type="NCBI Taxonomy" id="93625"/>
    <lineage>
        <taxon>Eukaryota</taxon>
        <taxon>Fungi</taxon>
        <taxon>Dikarya</taxon>
        <taxon>Basidiomycota</taxon>
        <taxon>Agaricomycotina</taxon>
        <taxon>Agaricomycetes</taxon>
        <taxon>Agaricomycetidae</taxon>
        <taxon>Agaricales</taxon>
        <taxon>Agaricineae</taxon>
        <taxon>Strophariaceae</taxon>
        <taxon>Psilocybe</taxon>
    </lineage>
</organism>
<keyword evidence="6 14" id="KW-0812">Transmembrane</keyword>
<keyword evidence="5 13" id="KW-0349">Heme</keyword>
<evidence type="ECO:0000256" key="7">
    <source>
        <dbReference type="ARBA" id="ARBA00022723"/>
    </source>
</evidence>
<dbReference type="PANTHER" id="PTHR24305">
    <property type="entry name" value="CYTOCHROME P450"/>
    <property type="match status" value="1"/>
</dbReference>
<evidence type="ECO:0000256" key="5">
    <source>
        <dbReference type="ARBA" id="ARBA00022617"/>
    </source>
</evidence>
<dbReference type="GO" id="GO:0005506">
    <property type="term" value="F:iron ion binding"/>
    <property type="evidence" value="ECO:0007669"/>
    <property type="project" value="InterPro"/>
</dbReference>
<keyword evidence="11" id="KW-0503">Monooxygenase</keyword>
<dbReference type="GO" id="GO:0020037">
    <property type="term" value="F:heme binding"/>
    <property type="evidence" value="ECO:0007669"/>
    <property type="project" value="InterPro"/>
</dbReference>
<dbReference type="InterPro" id="IPR050121">
    <property type="entry name" value="Cytochrome_P450_monoxygenase"/>
</dbReference>
<comment type="cofactor">
    <cofactor evidence="1 13">
        <name>heme</name>
        <dbReference type="ChEBI" id="CHEBI:30413"/>
    </cofactor>
</comment>
<keyword evidence="9" id="KW-0560">Oxidoreductase</keyword>
<keyword evidence="16" id="KW-1185">Reference proteome</keyword>
<dbReference type="PANTHER" id="PTHR24305:SF166">
    <property type="entry name" value="CYTOCHROME P450 12A4, MITOCHONDRIAL-RELATED"/>
    <property type="match status" value="1"/>
</dbReference>
<proteinExistence type="inferred from homology"/>
<dbReference type="InterPro" id="IPR001128">
    <property type="entry name" value="Cyt_P450"/>
</dbReference>
<gene>
    <name evidence="15" type="ORF">CVT25_010441</name>
</gene>
<evidence type="ECO:0000256" key="2">
    <source>
        <dbReference type="ARBA" id="ARBA00004370"/>
    </source>
</evidence>
<keyword evidence="10 13" id="KW-0408">Iron</keyword>
<dbReference type="PRINTS" id="PR00385">
    <property type="entry name" value="P450"/>
</dbReference>
<reference evidence="15 16" key="1">
    <citation type="journal article" date="2018" name="Evol. Lett.">
        <title>Horizontal gene cluster transfer increased hallucinogenic mushroom diversity.</title>
        <authorList>
            <person name="Reynolds H.T."/>
            <person name="Vijayakumar V."/>
            <person name="Gluck-Thaler E."/>
            <person name="Korotkin H.B."/>
            <person name="Matheny P.B."/>
            <person name="Slot J.C."/>
        </authorList>
    </citation>
    <scope>NUCLEOTIDE SEQUENCE [LARGE SCALE GENOMIC DNA]</scope>
    <source>
        <strain evidence="15 16">2631</strain>
    </source>
</reference>